<dbReference type="GO" id="GO:0019068">
    <property type="term" value="P:virion assembly"/>
    <property type="evidence" value="ECO:0007669"/>
    <property type="project" value="InterPro"/>
</dbReference>
<gene>
    <name evidence="1" type="ORF">PS862_02856</name>
</gene>
<evidence type="ECO:0000313" key="2">
    <source>
        <dbReference type="Proteomes" id="UP000385207"/>
    </source>
</evidence>
<dbReference type="Gene3D" id="2.40.10.180">
    <property type="entry name" value="Phage tail proteins"/>
    <property type="match status" value="1"/>
</dbReference>
<reference evidence="1 2" key="1">
    <citation type="submission" date="2019-09" db="EMBL/GenBank/DDBJ databases">
        <authorList>
            <person name="Chandra G."/>
            <person name="Truman W A."/>
        </authorList>
    </citation>
    <scope>NUCLEOTIDE SEQUENCE [LARGE SCALE GENOMIC DNA]</scope>
    <source>
        <strain evidence="1">PS862</strain>
    </source>
</reference>
<dbReference type="AlphaFoldDB" id="A0A5E7KZP4"/>
<proteinExistence type="predicted"/>
<dbReference type="InterPro" id="IPR053734">
    <property type="entry name" value="Phage_Head-Tail_Connect_sf"/>
</dbReference>
<dbReference type="InterPro" id="IPR008018">
    <property type="entry name" value="Phage_tail_attach_FII"/>
</dbReference>
<dbReference type="EMBL" id="CABVII010000011">
    <property type="protein sequence ID" value="VVP01204.1"/>
    <property type="molecule type" value="Genomic_DNA"/>
</dbReference>
<name>A0A5E7KZP4_PSEFL</name>
<protein>
    <submittedName>
        <fullName evidence="1">Uncharacterized protein</fullName>
    </submittedName>
</protein>
<dbReference type="OrthoDB" id="9104313at2"/>
<dbReference type="Proteomes" id="UP000385207">
    <property type="component" value="Unassembled WGS sequence"/>
</dbReference>
<sequence>MAPAFRALAERMDRLLVDRLGDQATLEDGTMMRGAFASPFLGAQIGAKASGFRLGAAVNADQLAEPTFHVRAVDAIKLPRGAFVTVDLAVEHGGGRYKVVRHEPDGSGMVNLVLGADNERDDDIQ</sequence>
<dbReference type="RefSeq" id="WP_150784172.1">
    <property type="nucleotide sequence ID" value="NZ_CABVII010000011.1"/>
</dbReference>
<dbReference type="Pfam" id="PF05354">
    <property type="entry name" value="Phage_attach"/>
    <property type="match status" value="1"/>
</dbReference>
<organism evidence="1 2">
    <name type="scientific">Pseudomonas fluorescens</name>
    <dbReference type="NCBI Taxonomy" id="294"/>
    <lineage>
        <taxon>Bacteria</taxon>
        <taxon>Pseudomonadati</taxon>
        <taxon>Pseudomonadota</taxon>
        <taxon>Gammaproteobacteria</taxon>
        <taxon>Pseudomonadales</taxon>
        <taxon>Pseudomonadaceae</taxon>
        <taxon>Pseudomonas</taxon>
    </lineage>
</organism>
<accession>A0A5E7KZP4</accession>
<evidence type="ECO:0000313" key="1">
    <source>
        <dbReference type="EMBL" id="VVP01204.1"/>
    </source>
</evidence>